<feature type="region of interest" description="Disordered" evidence="1">
    <location>
        <begin position="1"/>
        <end position="66"/>
    </location>
</feature>
<evidence type="ECO:0000313" key="3">
    <source>
        <dbReference type="Proteomes" id="UP000054270"/>
    </source>
</evidence>
<sequence length="417" mass="46022">MHSSTSASLRHPANTRATCTHTPLAPPSAAETPVRIPFRAPPPSAPDSPTRPAPHPTHTARRTSPAAPLILPRMNALTHVVDERHAPKCTPRKHSTRHTLSSTPAPAAQCAPPGPRLAHPLRLRYLADRAQPPTTCARNTSRLCPVSAHRIKPSRGSGRRRLAISNAILACEYRPRFGAEFTIEKCRSAVWRVRYWELSYPPSLSSLGTPAISLFHSHTPPVPSHHRPSAIPPSRHRPFRQSERLPLPPPTFLCSLPYSAFASLLPPPVLVFPLRVDFRRALRTTRQTIPPRSLSLRRQFDRDPCTSCADPSTTKELRRDAAGQNALRYGGCVLYLSSISRAPFTRIGFPAAPLPVRLCAPANRAADFTRRRVSLDRAHRDGSPKTDKAPRRGLNGYLRAGRLDSTLVPAQRRMDGV</sequence>
<name>A0A0D2NW53_HYPSF</name>
<dbReference type="AlphaFoldDB" id="A0A0D2NW53"/>
<evidence type="ECO:0000313" key="2">
    <source>
        <dbReference type="EMBL" id="KJA12785.1"/>
    </source>
</evidence>
<dbReference type="EMBL" id="KN817906">
    <property type="protein sequence ID" value="KJA12785.1"/>
    <property type="molecule type" value="Genomic_DNA"/>
</dbReference>
<gene>
    <name evidence="2" type="ORF">HYPSUDRAFT_210122</name>
</gene>
<proteinExistence type="predicted"/>
<organism evidence="2 3">
    <name type="scientific">Hypholoma sublateritium (strain FD-334 SS-4)</name>
    <dbReference type="NCBI Taxonomy" id="945553"/>
    <lineage>
        <taxon>Eukaryota</taxon>
        <taxon>Fungi</taxon>
        <taxon>Dikarya</taxon>
        <taxon>Basidiomycota</taxon>
        <taxon>Agaricomycotina</taxon>
        <taxon>Agaricomycetes</taxon>
        <taxon>Agaricomycetidae</taxon>
        <taxon>Agaricales</taxon>
        <taxon>Agaricineae</taxon>
        <taxon>Strophariaceae</taxon>
        <taxon>Hypholoma</taxon>
    </lineage>
</organism>
<feature type="compositionally biased region" description="Basic and acidic residues" evidence="1">
    <location>
        <begin position="374"/>
        <end position="390"/>
    </location>
</feature>
<evidence type="ECO:0000256" key="1">
    <source>
        <dbReference type="SAM" id="MobiDB-lite"/>
    </source>
</evidence>
<feature type="region of interest" description="Disordered" evidence="1">
    <location>
        <begin position="374"/>
        <end position="395"/>
    </location>
</feature>
<keyword evidence="3" id="KW-1185">Reference proteome</keyword>
<reference evidence="3" key="1">
    <citation type="submission" date="2014-04" db="EMBL/GenBank/DDBJ databases">
        <title>Evolutionary Origins and Diversification of the Mycorrhizal Mutualists.</title>
        <authorList>
            <consortium name="DOE Joint Genome Institute"/>
            <consortium name="Mycorrhizal Genomics Consortium"/>
            <person name="Kohler A."/>
            <person name="Kuo A."/>
            <person name="Nagy L.G."/>
            <person name="Floudas D."/>
            <person name="Copeland A."/>
            <person name="Barry K.W."/>
            <person name="Cichocki N."/>
            <person name="Veneault-Fourrey C."/>
            <person name="LaButti K."/>
            <person name="Lindquist E.A."/>
            <person name="Lipzen A."/>
            <person name="Lundell T."/>
            <person name="Morin E."/>
            <person name="Murat C."/>
            <person name="Riley R."/>
            <person name="Ohm R."/>
            <person name="Sun H."/>
            <person name="Tunlid A."/>
            <person name="Henrissat B."/>
            <person name="Grigoriev I.V."/>
            <person name="Hibbett D.S."/>
            <person name="Martin F."/>
        </authorList>
    </citation>
    <scope>NUCLEOTIDE SEQUENCE [LARGE SCALE GENOMIC DNA]</scope>
    <source>
        <strain evidence="3">FD-334 SS-4</strain>
    </source>
</reference>
<feature type="compositionally biased region" description="Pro residues" evidence="1">
    <location>
        <begin position="39"/>
        <end position="55"/>
    </location>
</feature>
<feature type="region of interest" description="Disordered" evidence="1">
    <location>
        <begin position="88"/>
        <end position="113"/>
    </location>
</feature>
<protein>
    <submittedName>
        <fullName evidence="2">Uncharacterized protein</fullName>
    </submittedName>
</protein>
<dbReference type="Proteomes" id="UP000054270">
    <property type="component" value="Unassembled WGS sequence"/>
</dbReference>
<accession>A0A0D2NW53</accession>